<keyword evidence="10" id="KW-0472">Membrane</keyword>
<dbReference type="RefSeq" id="WP_285341030.1">
    <property type="nucleotide sequence ID" value="NZ_JASITI010000006.1"/>
</dbReference>
<dbReference type="Gene3D" id="1.20.5.1930">
    <property type="match status" value="1"/>
</dbReference>
<dbReference type="Proteomes" id="UP001223390">
    <property type="component" value="Unassembled WGS sequence"/>
</dbReference>
<keyword evidence="4" id="KW-0808">Transferase</keyword>
<keyword evidence="10" id="KW-0812">Transmembrane</keyword>
<dbReference type="PANTHER" id="PTHR24421">
    <property type="entry name" value="NITRATE/NITRITE SENSOR PROTEIN NARX-RELATED"/>
    <property type="match status" value="1"/>
</dbReference>
<evidence type="ECO:0000256" key="5">
    <source>
        <dbReference type="ARBA" id="ARBA00022741"/>
    </source>
</evidence>
<sequence length="361" mass="38497">MDTALFLLAVAYGVATAKSRTPVSPELGLNWMHVEQLAGAFGCVLLWLRRRRPVEVACVLMALSVPFEMVAGAMVAALFSVAVHRKPRTTVIVYAASLLPVASDALLRPDPAMSAFHYFVFGTIVQGGAVGWGLFVHHRRQLLLRVAAEAELRAEQAQMRAREEVAREMHDVLGHRLSLLTLHAGALEYRPDAPSEDIARAAGVIRESAHQALQELREVLTVLRATETGKRPQPTLADVHGLVAESCTAGMRVRLLKEIPQAVPDLVGRTAYRVVQEALTNVRKHAPGAPANVHVTGGEGDGLTVEVTNPAPAPRAAASAHAPAGMGLAGLAERVSLAGGRLEYGPTGDGGWGITARLPWP</sequence>
<keyword evidence="3" id="KW-0597">Phosphoprotein</keyword>
<keyword evidence="7" id="KW-0067">ATP-binding</keyword>
<evidence type="ECO:0000256" key="6">
    <source>
        <dbReference type="ARBA" id="ARBA00022777"/>
    </source>
</evidence>
<dbReference type="SUPFAM" id="SSF55874">
    <property type="entry name" value="ATPase domain of HSP90 chaperone/DNA topoisomerase II/histidine kinase"/>
    <property type="match status" value="1"/>
</dbReference>
<dbReference type="Gene3D" id="3.30.565.10">
    <property type="entry name" value="Histidine kinase-like ATPase, C-terminal domain"/>
    <property type="match status" value="1"/>
</dbReference>
<name>A0ABT7GP88_9ACTN</name>
<evidence type="ECO:0000256" key="2">
    <source>
        <dbReference type="ARBA" id="ARBA00012438"/>
    </source>
</evidence>
<comment type="catalytic activity">
    <reaction evidence="1">
        <text>ATP + protein L-histidine = ADP + protein N-phospho-L-histidine.</text>
        <dbReference type="EC" id="2.7.13.3"/>
    </reaction>
</comment>
<accession>A0ABT7GP88</accession>
<dbReference type="InterPro" id="IPR036890">
    <property type="entry name" value="HATPase_C_sf"/>
</dbReference>
<gene>
    <name evidence="12" type="ORF">QEZ40_006061</name>
</gene>
<feature type="domain" description="Signal transduction histidine kinase subgroup 3 dimerisation and phosphoacceptor" evidence="11">
    <location>
        <begin position="162"/>
        <end position="226"/>
    </location>
</feature>
<protein>
    <recommendedName>
        <fullName evidence="2">histidine kinase</fullName>
        <ecNumber evidence="2">2.7.13.3</ecNumber>
    </recommendedName>
</protein>
<keyword evidence="13" id="KW-1185">Reference proteome</keyword>
<evidence type="ECO:0000256" key="9">
    <source>
        <dbReference type="SAM" id="Coils"/>
    </source>
</evidence>
<feature type="transmembrane region" description="Helical" evidence="10">
    <location>
        <begin position="60"/>
        <end position="83"/>
    </location>
</feature>
<organism evidence="12 13">
    <name type="scientific">Streptomyces katrae</name>
    <dbReference type="NCBI Taxonomy" id="68223"/>
    <lineage>
        <taxon>Bacteria</taxon>
        <taxon>Bacillati</taxon>
        <taxon>Actinomycetota</taxon>
        <taxon>Actinomycetes</taxon>
        <taxon>Kitasatosporales</taxon>
        <taxon>Streptomycetaceae</taxon>
        <taxon>Streptomyces</taxon>
    </lineage>
</organism>
<comment type="caution">
    <text evidence="12">The sequence shown here is derived from an EMBL/GenBank/DDBJ whole genome shotgun (WGS) entry which is preliminary data.</text>
</comment>
<dbReference type="EC" id="2.7.13.3" evidence="2"/>
<keyword evidence="10" id="KW-1133">Transmembrane helix</keyword>
<dbReference type="Pfam" id="PF07730">
    <property type="entry name" value="HisKA_3"/>
    <property type="match status" value="1"/>
</dbReference>
<dbReference type="GO" id="GO:0016301">
    <property type="term" value="F:kinase activity"/>
    <property type="evidence" value="ECO:0007669"/>
    <property type="project" value="UniProtKB-KW"/>
</dbReference>
<dbReference type="InterPro" id="IPR011712">
    <property type="entry name" value="Sig_transdc_His_kin_sub3_dim/P"/>
</dbReference>
<dbReference type="PANTHER" id="PTHR24421:SF10">
    <property type="entry name" value="NITRATE_NITRITE SENSOR PROTEIN NARQ"/>
    <property type="match status" value="1"/>
</dbReference>
<evidence type="ECO:0000256" key="4">
    <source>
        <dbReference type="ARBA" id="ARBA00022679"/>
    </source>
</evidence>
<evidence type="ECO:0000256" key="7">
    <source>
        <dbReference type="ARBA" id="ARBA00022840"/>
    </source>
</evidence>
<evidence type="ECO:0000313" key="13">
    <source>
        <dbReference type="Proteomes" id="UP001223390"/>
    </source>
</evidence>
<dbReference type="CDD" id="cd16917">
    <property type="entry name" value="HATPase_UhpB-NarQ-NarX-like"/>
    <property type="match status" value="1"/>
</dbReference>
<evidence type="ECO:0000256" key="3">
    <source>
        <dbReference type="ARBA" id="ARBA00022553"/>
    </source>
</evidence>
<evidence type="ECO:0000256" key="8">
    <source>
        <dbReference type="ARBA" id="ARBA00023012"/>
    </source>
</evidence>
<proteinExistence type="predicted"/>
<keyword evidence="9" id="KW-0175">Coiled coil</keyword>
<evidence type="ECO:0000256" key="10">
    <source>
        <dbReference type="SAM" id="Phobius"/>
    </source>
</evidence>
<feature type="transmembrane region" description="Helical" evidence="10">
    <location>
        <begin position="115"/>
        <end position="135"/>
    </location>
</feature>
<dbReference type="EMBL" id="JASITI010000006">
    <property type="protein sequence ID" value="MDK9495413.1"/>
    <property type="molecule type" value="Genomic_DNA"/>
</dbReference>
<keyword evidence="6 12" id="KW-0418">Kinase</keyword>
<reference evidence="12 13" key="1">
    <citation type="submission" date="2023-05" db="EMBL/GenBank/DDBJ databases">
        <title>Sequencing and Assembly of Streptomyces sp. NP73.</title>
        <authorList>
            <person name="Konwar A.N."/>
            <person name="Saikia K."/>
            <person name="Thakur D."/>
        </authorList>
    </citation>
    <scope>NUCLEOTIDE SEQUENCE [LARGE SCALE GENOMIC DNA]</scope>
    <source>
        <strain evidence="12 13">NP73</strain>
    </source>
</reference>
<evidence type="ECO:0000313" key="12">
    <source>
        <dbReference type="EMBL" id="MDK9495413.1"/>
    </source>
</evidence>
<feature type="transmembrane region" description="Helical" evidence="10">
    <location>
        <begin position="29"/>
        <end position="48"/>
    </location>
</feature>
<feature type="coiled-coil region" evidence="9">
    <location>
        <begin position="140"/>
        <end position="167"/>
    </location>
</feature>
<evidence type="ECO:0000256" key="1">
    <source>
        <dbReference type="ARBA" id="ARBA00000085"/>
    </source>
</evidence>
<evidence type="ECO:0000259" key="11">
    <source>
        <dbReference type="Pfam" id="PF07730"/>
    </source>
</evidence>
<keyword evidence="8" id="KW-0902">Two-component regulatory system</keyword>
<dbReference type="InterPro" id="IPR050482">
    <property type="entry name" value="Sensor_HK_TwoCompSys"/>
</dbReference>
<keyword evidence="5" id="KW-0547">Nucleotide-binding</keyword>